<keyword evidence="1" id="KW-0378">Hydrolase</keyword>
<name>A0ABS1K5I2_9MICC</name>
<dbReference type="InterPro" id="IPR023214">
    <property type="entry name" value="HAD_sf"/>
</dbReference>
<dbReference type="InterPro" id="IPR023198">
    <property type="entry name" value="PGP-like_dom2"/>
</dbReference>
<dbReference type="NCBIfam" id="TIGR01509">
    <property type="entry name" value="HAD-SF-IA-v3"/>
    <property type="match status" value="1"/>
</dbReference>
<sequence>MESESAPATTSQGIELEAKAILFDLDGTLIDSTQATERSWNKWAEALGIDGYRHNGHGLPARDIVARHVAPDRRQEALRLAERLEEQETEGIAVKEGARRLLRSIPSGRWGIVTSCTADLARVRMDAAGLAAPAVMITADDVVHGKPSPEGYQAAARSLGFDPIACLVVEDTAAGLEAGRSAGCRTVGVAGTLAAPELDADYVIESMTLVSIRPTETAVVVHLAAPQQPR</sequence>
<gene>
    <name evidence="1" type="ORF">JJE72_15695</name>
</gene>
<dbReference type="PANTHER" id="PTHR43481:SF4">
    <property type="entry name" value="GLYCEROL-1-PHOSPHATE PHOSPHOHYDROLASE 1-RELATED"/>
    <property type="match status" value="1"/>
</dbReference>
<evidence type="ECO:0000313" key="2">
    <source>
        <dbReference type="Proteomes" id="UP000639051"/>
    </source>
</evidence>
<dbReference type="InterPro" id="IPR006439">
    <property type="entry name" value="HAD-SF_hydro_IA"/>
</dbReference>
<dbReference type="SFLD" id="SFLDG01129">
    <property type="entry name" value="C1.5:_HAD__Beta-PGM__Phosphata"/>
    <property type="match status" value="1"/>
</dbReference>
<dbReference type="Gene3D" id="1.10.150.240">
    <property type="entry name" value="Putative phosphatase, domain 2"/>
    <property type="match status" value="1"/>
</dbReference>
<dbReference type="InterPro" id="IPR036412">
    <property type="entry name" value="HAD-like_sf"/>
</dbReference>
<dbReference type="Pfam" id="PF00702">
    <property type="entry name" value="Hydrolase"/>
    <property type="match status" value="1"/>
</dbReference>
<dbReference type="SUPFAM" id="SSF56784">
    <property type="entry name" value="HAD-like"/>
    <property type="match status" value="1"/>
</dbReference>
<protein>
    <submittedName>
        <fullName evidence="1">HAD-IA family hydrolase</fullName>
    </submittedName>
</protein>
<dbReference type="RefSeq" id="WP_189695191.1">
    <property type="nucleotide sequence ID" value="NZ_BNCM01000019.1"/>
</dbReference>
<dbReference type="InterPro" id="IPR051806">
    <property type="entry name" value="HAD-like_SPP"/>
</dbReference>
<accession>A0ABS1K5I2</accession>
<evidence type="ECO:0000313" key="1">
    <source>
        <dbReference type="EMBL" id="MBL0706939.1"/>
    </source>
</evidence>
<dbReference type="GO" id="GO:0016787">
    <property type="term" value="F:hydrolase activity"/>
    <property type="evidence" value="ECO:0007669"/>
    <property type="project" value="UniProtKB-KW"/>
</dbReference>
<comment type="caution">
    <text evidence="1">The sequence shown here is derived from an EMBL/GenBank/DDBJ whole genome shotgun (WGS) entry which is preliminary data.</text>
</comment>
<dbReference type="Gene3D" id="3.40.50.1000">
    <property type="entry name" value="HAD superfamily/HAD-like"/>
    <property type="match status" value="1"/>
</dbReference>
<reference evidence="1 2" key="1">
    <citation type="submission" date="2021-01" db="EMBL/GenBank/DDBJ databases">
        <title>Genome public.</title>
        <authorList>
            <person name="Liu C."/>
            <person name="Sun Q."/>
        </authorList>
    </citation>
    <scope>NUCLEOTIDE SEQUENCE [LARGE SCALE GENOMIC DNA]</scope>
    <source>
        <strain evidence="1 2">JC656</strain>
    </source>
</reference>
<dbReference type="EMBL" id="JAERRC010000040">
    <property type="protein sequence ID" value="MBL0706939.1"/>
    <property type="molecule type" value="Genomic_DNA"/>
</dbReference>
<dbReference type="NCBIfam" id="TIGR01549">
    <property type="entry name" value="HAD-SF-IA-v1"/>
    <property type="match status" value="1"/>
</dbReference>
<keyword evidence="2" id="KW-1185">Reference proteome</keyword>
<dbReference type="PANTHER" id="PTHR43481">
    <property type="entry name" value="FRUCTOSE-1-PHOSPHATE PHOSPHATASE"/>
    <property type="match status" value="1"/>
</dbReference>
<organism evidence="1 2">
    <name type="scientific">Sinomonas cellulolyticus</name>
    <dbReference type="NCBI Taxonomy" id="2801916"/>
    <lineage>
        <taxon>Bacteria</taxon>
        <taxon>Bacillati</taxon>
        <taxon>Actinomycetota</taxon>
        <taxon>Actinomycetes</taxon>
        <taxon>Micrococcales</taxon>
        <taxon>Micrococcaceae</taxon>
        <taxon>Sinomonas</taxon>
    </lineage>
</organism>
<proteinExistence type="predicted"/>
<dbReference type="Proteomes" id="UP000639051">
    <property type="component" value="Unassembled WGS sequence"/>
</dbReference>
<dbReference type="SFLD" id="SFLDS00003">
    <property type="entry name" value="Haloacid_Dehalogenase"/>
    <property type="match status" value="1"/>
</dbReference>